<dbReference type="InterPro" id="IPR036291">
    <property type="entry name" value="NAD(P)-bd_dom_sf"/>
</dbReference>
<dbReference type="GO" id="GO:0009073">
    <property type="term" value="P:aromatic amino acid family biosynthetic process"/>
    <property type="evidence" value="ECO:0007669"/>
    <property type="project" value="UniProtKB-KW"/>
</dbReference>
<dbReference type="SUPFAM" id="SSF51735">
    <property type="entry name" value="NAD(P)-binding Rossmann-fold domains"/>
    <property type="match status" value="1"/>
</dbReference>
<dbReference type="Gene3D" id="3.40.50.720">
    <property type="entry name" value="NAD(P)-binding Rossmann-like Domain"/>
    <property type="match status" value="1"/>
</dbReference>
<evidence type="ECO:0000313" key="7">
    <source>
        <dbReference type="EMBL" id="GGI13442.1"/>
    </source>
</evidence>
<dbReference type="PANTHER" id="PTHR21089">
    <property type="entry name" value="SHIKIMATE DEHYDROGENASE"/>
    <property type="match status" value="1"/>
</dbReference>
<dbReference type="GO" id="GO:0005829">
    <property type="term" value="C:cytosol"/>
    <property type="evidence" value="ECO:0007669"/>
    <property type="project" value="TreeGrafter"/>
</dbReference>
<evidence type="ECO:0000256" key="3">
    <source>
        <dbReference type="ARBA" id="ARBA00023141"/>
    </source>
</evidence>
<dbReference type="Pfam" id="PF08501">
    <property type="entry name" value="Shikimate_dh_N"/>
    <property type="match status" value="1"/>
</dbReference>
<keyword evidence="3" id="KW-0057">Aromatic amino acid biosynthesis</keyword>
<dbReference type="UniPathway" id="UPA00053">
    <property type="reaction ID" value="UER00087"/>
</dbReference>
<dbReference type="Pfam" id="PF01488">
    <property type="entry name" value="Shikimate_DH"/>
    <property type="match status" value="1"/>
</dbReference>
<reference evidence="7" key="1">
    <citation type="journal article" date="2014" name="Int. J. Syst. Evol. Microbiol.">
        <title>Complete genome sequence of Corynebacterium casei LMG S-19264T (=DSM 44701T), isolated from a smear-ripened cheese.</title>
        <authorList>
            <consortium name="US DOE Joint Genome Institute (JGI-PGF)"/>
            <person name="Walter F."/>
            <person name="Albersmeier A."/>
            <person name="Kalinowski J."/>
            <person name="Ruckert C."/>
        </authorList>
    </citation>
    <scope>NUCLEOTIDE SEQUENCE</scope>
    <source>
        <strain evidence="7">CCM 8606</strain>
    </source>
</reference>
<dbReference type="GO" id="GO:0009423">
    <property type="term" value="P:chorismate biosynthetic process"/>
    <property type="evidence" value="ECO:0007669"/>
    <property type="project" value="UniProtKB-UniPathway"/>
</dbReference>
<dbReference type="Proteomes" id="UP000619536">
    <property type="component" value="Unassembled WGS sequence"/>
</dbReference>
<dbReference type="EC" id="1.1.1.25" evidence="2"/>
<gene>
    <name evidence="7" type="primary">aroE</name>
    <name evidence="7" type="ORF">GCM10007377_05980</name>
</gene>
<keyword evidence="3" id="KW-0028">Amino-acid biosynthesis</keyword>
<reference evidence="7" key="2">
    <citation type="submission" date="2020-09" db="EMBL/GenBank/DDBJ databases">
        <authorList>
            <person name="Sun Q."/>
            <person name="Sedlacek I."/>
        </authorList>
    </citation>
    <scope>NUCLEOTIDE SEQUENCE</scope>
    <source>
        <strain evidence="7">CCM 8606</strain>
    </source>
</reference>
<dbReference type="InterPro" id="IPR022893">
    <property type="entry name" value="Shikimate_DH_fam"/>
</dbReference>
<evidence type="ECO:0000259" key="5">
    <source>
        <dbReference type="Pfam" id="PF01488"/>
    </source>
</evidence>
<proteinExistence type="predicted"/>
<organism evidence="7 8">
    <name type="scientific">Galliscardovia ingluviei</name>
    <dbReference type="NCBI Taxonomy" id="1769422"/>
    <lineage>
        <taxon>Bacteria</taxon>
        <taxon>Bacillati</taxon>
        <taxon>Actinomycetota</taxon>
        <taxon>Actinomycetes</taxon>
        <taxon>Bifidobacteriales</taxon>
        <taxon>Bifidobacteriaceae</taxon>
        <taxon>Galliscardovia</taxon>
    </lineage>
</organism>
<feature type="domain" description="Shikimate dehydrogenase substrate binding N-terminal" evidence="6">
    <location>
        <begin position="11"/>
        <end position="92"/>
    </location>
</feature>
<evidence type="ECO:0000313" key="8">
    <source>
        <dbReference type="Proteomes" id="UP000619536"/>
    </source>
</evidence>
<keyword evidence="8" id="KW-1185">Reference proteome</keyword>
<comment type="caution">
    <text evidence="7">The sequence shown here is derived from an EMBL/GenBank/DDBJ whole genome shotgun (WGS) entry which is preliminary data.</text>
</comment>
<dbReference type="RefSeq" id="WP_229714701.1">
    <property type="nucleotide sequence ID" value="NZ_BMDH01000001.1"/>
</dbReference>
<accession>A0A8J3AM99</accession>
<evidence type="ECO:0000259" key="6">
    <source>
        <dbReference type="Pfam" id="PF08501"/>
    </source>
</evidence>
<evidence type="ECO:0000256" key="1">
    <source>
        <dbReference type="ARBA" id="ARBA00004871"/>
    </source>
</evidence>
<feature type="domain" description="Quinate/shikimate 5-dehydrogenase/glutamyl-tRNA reductase" evidence="5">
    <location>
        <begin position="159"/>
        <end position="235"/>
    </location>
</feature>
<evidence type="ECO:0000256" key="4">
    <source>
        <dbReference type="ARBA" id="ARBA00049442"/>
    </source>
</evidence>
<dbReference type="SUPFAM" id="SSF53223">
    <property type="entry name" value="Aminoacid dehydrogenase-like, N-terminal domain"/>
    <property type="match status" value="1"/>
</dbReference>
<name>A0A8J3AM99_9BIFI</name>
<dbReference type="PANTHER" id="PTHR21089:SF1">
    <property type="entry name" value="BIFUNCTIONAL 3-DEHYDROQUINATE DEHYDRATASE_SHIKIMATE DEHYDROGENASE, CHLOROPLASTIC"/>
    <property type="match status" value="1"/>
</dbReference>
<dbReference type="EMBL" id="BMDH01000001">
    <property type="protein sequence ID" value="GGI13442.1"/>
    <property type="molecule type" value="Genomic_DNA"/>
</dbReference>
<sequence>MQPPMLHHAAVLGSPIAHSLSPVIHNTAYRILGLAQWQYSACDVQEHQLADFIASLDSSWAGLSLTMPLKQTIMDMGEPSNVWAEKLGVGNTAIFTWVHGSSRPRIAIYNTDVAGIYMALQHASYNHAHSHAHNHNLAQAYDGITNANAQRANISTFGTSQPRALIIGSGNTAHSAIAALSTLSCGSVTLAARSVNKAYALAPLAQNFGMDTDVIALQQVVAALIDREYDIVISTLPPHAADGLAHELEQAMGAAHQGARHAASRSSRQWGTLLDVAYAPHPTALVQAWNALGGCAVGGEEMLLFQALPQLSYMTGIALENMPTTLSEQIRQKLQEVLQ</sequence>
<comment type="catalytic activity">
    <reaction evidence="4">
        <text>shikimate + NADP(+) = 3-dehydroshikimate + NADPH + H(+)</text>
        <dbReference type="Rhea" id="RHEA:17737"/>
        <dbReference type="ChEBI" id="CHEBI:15378"/>
        <dbReference type="ChEBI" id="CHEBI:16630"/>
        <dbReference type="ChEBI" id="CHEBI:36208"/>
        <dbReference type="ChEBI" id="CHEBI:57783"/>
        <dbReference type="ChEBI" id="CHEBI:58349"/>
        <dbReference type="EC" id="1.1.1.25"/>
    </reaction>
</comment>
<evidence type="ECO:0000256" key="2">
    <source>
        <dbReference type="ARBA" id="ARBA00012962"/>
    </source>
</evidence>
<comment type="pathway">
    <text evidence="1">Metabolic intermediate biosynthesis; chorismate biosynthesis; chorismate from D-erythrose 4-phosphate and phosphoenolpyruvate: step 4/7.</text>
</comment>
<dbReference type="GO" id="GO:0050661">
    <property type="term" value="F:NADP binding"/>
    <property type="evidence" value="ECO:0007669"/>
    <property type="project" value="TreeGrafter"/>
</dbReference>
<dbReference type="GO" id="GO:0004764">
    <property type="term" value="F:shikimate 3-dehydrogenase (NADP+) activity"/>
    <property type="evidence" value="ECO:0007669"/>
    <property type="project" value="UniProtKB-EC"/>
</dbReference>
<dbReference type="GO" id="GO:0019632">
    <property type="term" value="P:shikimate metabolic process"/>
    <property type="evidence" value="ECO:0007669"/>
    <property type="project" value="TreeGrafter"/>
</dbReference>
<protein>
    <recommendedName>
        <fullName evidence="2">shikimate dehydrogenase (NADP(+))</fullName>
        <ecNumber evidence="2">1.1.1.25</ecNumber>
    </recommendedName>
</protein>
<dbReference type="InterPro" id="IPR013708">
    <property type="entry name" value="Shikimate_DH-bd_N"/>
</dbReference>
<dbReference type="InterPro" id="IPR046346">
    <property type="entry name" value="Aminoacid_DH-like_N_sf"/>
</dbReference>
<dbReference type="InterPro" id="IPR006151">
    <property type="entry name" value="Shikm_DH/Glu-tRNA_Rdtase"/>
</dbReference>
<dbReference type="Gene3D" id="3.40.50.10860">
    <property type="entry name" value="Leucine Dehydrogenase, chain A, domain 1"/>
    <property type="match status" value="1"/>
</dbReference>
<dbReference type="AlphaFoldDB" id="A0A8J3AM99"/>